<sequence>MKTVSAHRQILKSKSWDAQDRSTDVFASVVVYSLLALFLAMIPVGVLGKVIDDKSVLKALYAILVIGAAIWAYVATRFYGEPLWESTTWLDFDERSWNHEIRYAVAGAPASLTRLRFDDLALMCHDSLYGEGIDEVRYYHVYLCRRWDAEQLRAVHRPEELTDLQSVTTEEESLAFALDTARRWDLPCWRHQWTDPGSADGRTMTRLC</sequence>
<dbReference type="Proteomes" id="UP000831532">
    <property type="component" value="Chromosome"/>
</dbReference>
<feature type="transmembrane region" description="Helical" evidence="1">
    <location>
        <begin position="25"/>
        <end position="47"/>
    </location>
</feature>
<accession>A0ABY4A2E7</accession>
<keyword evidence="1" id="KW-0812">Transmembrane</keyword>
<keyword evidence="3" id="KW-1185">Reference proteome</keyword>
<feature type="transmembrane region" description="Helical" evidence="1">
    <location>
        <begin position="59"/>
        <end position="80"/>
    </location>
</feature>
<reference evidence="2 3" key="1">
    <citation type="submission" date="2020-10" db="EMBL/GenBank/DDBJ databases">
        <title>Genome analysis of Massilia species.</title>
        <authorList>
            <person name="Jung D.-H."/>
        </authorList>
    </citation>
    <scope>NUCLEOTIDE SEQUENCE [LARGE SCALE GENOMIC DNA]</scope>
    <source>
        <strain evidence="3">sipir</strain>
    </source>
</reference>
<name>A0ABY4A2E7_9BURK</name>
<evidence type="ECO:0000313" key="2">
    <source>
        <dbReference type="EMBL" id="UOD28930.1"/>
    </source>
</evidence>
<gene>
    <name evidence="2" type="ORF">INH39_26380</name>
</gene>
<dbReference type="RefSeq" id="WP_243490129.1">
    <property type="nucleotide sequence ID" value="NZ_CP063361.1"/>
</dbReference>
<dbReference type="EMBL" id="CP063361">
    <property type="protein sequence ID" value="UOD28930.1"/>
    <property type="molecule type" value="Genomic_DNA"/>
</dbReference>
<evidence type="ECO:0000313" key="3">
    <source>
        <dbReference type="Proteomes" id="UP000831532"/>
    </source>
</evidence>
<proteinExistence type="predicted"/>
<keyword evidence="1" id="KW-1133">Transmembrane helix</keyword>
<evidence type="ECO:0000256" key="1">
    <source>
        <dbReference type="SAM" id="Phobius"/>
    </source>
</evidence>
<keyword evidence="1" id="KW-0472">Membrane</keyword>
<organism evidence="2 3">
    <name type="scientific">Massilia violaceinigra</name>
    <dbReference type="NCBI Taxonomy" id="2045208"/>
    <lineage>
        <taxon>Bacteria</taxon>
        <taxon>Pseudomonadati</taxon>
        <taxon>Pseudomonadota</taxon>
        <taxon>Betaproteobacteria</taxon>
        <taxon>Burkholderiales</taxon>
        <taxon>Oxalobacteraceae</taxon>
        <taxon>Telluria group</taxon>
        <taxon>Massilia</taxon>
    </lineage>
</organism>
<protein>
    <submittedName>
        <fullName evidence="2">Uncharacterized protein</fullName>
    </submittedName>
</protein>